<dbReference type="SMART" id="SM00147">
    <property type="entry name" value="RasGEF"/>
    <property type="match status" value="1"/>
</dbReference>
<organism evidence="6 7">
    <name type="scientific">Lobosporangium transversale</name>
    <dbReference type="NCBI Taxonomy" id="64571"/>
    <lineage>
        <taxon>Eukaryota</taxon>
        <taxon>Fungi</taxon>
        <taxon>Fungi incertae sedis</taxon>
        <taxon>Mucoromycota</taxon>
        <taxon>Mortierellomycotina</taxon>
        <taxon>Mortierellomycetes</taxon>
        <taxon>Mortierellales</taxon>
        <taxon>Mortierellaceae</taxon>
        <taxon>Lobosporangium</taxon>
    </lineage>
</organism>
<feature type="region of interest" description="Disordered" evidence="3">
    <location>
        <begin position="83"/>
        <end position="110"/>
    </location>
</feature>
<feature type="transmembrane region" description="Helical" evidence="4">
    <location>
        <begin position="169"/>
        <end position="191"/>
    </location>
</feature>
<dbReference type="GO" id="GO:0007265">
    <property type="term" value="P:Ras protein signal transduction"/>
    <property type="evidence" value="ECO:0007669"/>
    <property type="project" value="TreeGrafter"/>
</dbReference>
<evidence type="ECO:0000259" key="5">
    <source>
        <dbReference type="PROSITE" id="PS50009"/>
    </source>
</evidence>
<dbReference type="InterPro" id="IPR001895">
    <property type="entry name" value="RASGEF_cat_dom"/>
</dbReference>
<reference evidence="6 7" key="1">
    <citation type="submission" date="2016-07" db="EMBL/GenBank/DDBJ databases">
        <title>Pervasive Adenine N6-methylation of Active Genes in Fungi.</title>
        <authorList>
            <consortium name="DOE Joint Genome Institute"/>
            <person name="Mondo S.J."/>
            <person name="Dannebaum R.O."/>
            <person name="Kuo R.C."/>
            <person name="Labutti K."/>
            <person name="Haridas S."/>
            <person name="Kuo A."/>
            <person name="Salamov A."/>
            <person name="Ahrendt S.R."/>
            <person name="Lipzen A."/>
            <person name="Sullivan W."/>
            <person name="Andreopoulos W.B."/>
            <person name="Clum A."/>
            <person name="Lindquist E."/>
            <person name="Daum C."/>
            <person name="Ramamoorthy G.K."/>
            <person name="Gryganskyi A."/>
            <person name="Culley D."/>
            <person name="Magnuson J.K."/>
            <person name="James T.Y."/>
            <person name="O'Malley M.A."/>
            <person name="Stajich J.E."/>
            <person name="Spatafora J.W."/>
            <person name="Visel A."/>
            <person name="Grigoriev I.V."/>
        </authorList>
    </citation>
    <scope>NUCLEOTIDE SEQUENCE [LARGE SCALE GENOMIC DNA]</scope>
    <source>
        <strain evidence="6 7">NRRL 3116</strain>
    </source>
</reference>
<dbReference type="Pfam" id="PF00617">
    <property type="entry name" value="RasGEF"/>
    <property type="match status" value="1"/>
</dbReference>
<dbReference type="PANTHER" id="PTHR23113:SF348">
    <property type="entry name" value="GUANYL-NUCLEOTIDE EXCHANGE FACTOR RASGEF, PUTATIVE (AFU_ORTHOLOGUE AFUA_1G04700)-RELATED"/>
    <property type="match status" value="1"/>
</dbReference>
<keyword evidence="4" id="KW-0472">Membrane</keyword>
<comment type="caution">
    <text evidence="6">The sequence shown here is derived from an EMBL/GenBank/DDBJ whole genome shotgun (WGS) entry which is preliminary data.</text>
</comment>
<evidence type="ECO:0000256" key="2">
    <source>
        <dbReference type="PROSITE-ProRule" id="PRU00168"/>
    </source>
</evidence>
<dbReference type="AlphaFoldDB" id="A0A1Y2H1R0"/>
<feature type="region of interest" description="Disordered" evidence="3">
    <location>
        <begin position="1"/>
        <end position="23"/>
    </location>
</feature>
<sequence>MSATTPPPPAHLHTSSSSSMIGASHSAPIHIPAYGSQVSQLSSSWMSSLSSTNAIMNNNSSSTTTASEVSVGGVSDEKIYPLNTQQQQQQDQQQQQQQQHRHSKLSYNPWAPSYNSSPIVDYTAVNIPFMEIKDMAIAEQLTCVEYGLFMKLKPRDMLRHVWKTKKGSVAIQTCISFFNFISLWVATMILLPPKPKHRAKMMEKFISIAKILRDMGNYNTTMAIIGALNTSSIHRLTHTRELLQNKEIWNTFKELEHLMGSERSFFEYRAALRATKGPCIPYLGVHLADLLSISEGNKDFRQGPLPTMTTTSETMTNTTTTTTMTMIGSTMLHWQKFVLMTDVINMVLSFQQEAPSSSGAAVATTTATAGYHRIQPDPFISRLITDTHVLNDEELYAKSVMVEPPAKLNHSRSLSKFTFF</sequence>
<dbReference type="InterPro" id="IPR023578">
    <property type="entry name" value="Ras_GEF_dom_sf"/>
</dbReference>
<keyword evidence="4" id="KW-0812">Transmembrane</keyword>
<keyword evidence="4" id="KW-1133">Transmembrane helix</keyword>
<evidence type="ECO:0000256" key="3">
    <source>
        <dbReference type="SAM" id="MobiDB-lite"/>
    </source>
</evidence>
<evidence type="ECO:0000313" key="7">
    <source>
        <dbReference type="Proteomes" id="UP000193648"/>
    </source>
</evidence>
<dbReference type="RefSeq" id="XP_021885677.1">
    <property type="nucleotide sequence ID" value="XM_022026307.1"/>
</dbReference>
<evidence type="ECO:0000256" key="1">
    <source>
        <dbReference type="ARBA" id="ARBA00022658"/>
    </source>
</evidence>
<feature type="compositionally biased region" description="Low complexity" evidence="3">
    <location>
        <begin position="11"/>
        <end position="23"/>
    </location>
</feature>
<gene>
    <name evidence="6" type="ORF">BCR41DRAFT_367506</name>
</gene>
<dbReference type="InParanoid" id="A0A1Y2H1R0"/>
<dbReference type="GO" id="GO:0005886">
    <property type="term" value="C:plasma membrane"/>
    <property type="evidence" value="ECO:0007669"/>
    <property type="project" value="TreeGrafter"/>
</dbReference>
<evidence type="ECO:0000256" key="4">
    <source>
        <dbReference type="SAM" id="Phobius"/>
    </source>
</evidence>
<dbReference type="OrthoDB" id="546434at2759"/>
<dbReference type="STRING" id="64571.A0A1Y2H1R0"/>
<evidence type="ECO:0000313" key="6">
    <source>
        <dbReference type="EMBL" id="ORZ27974.1"/>
    </source>
</evidence>
<dbReference type="SUPFAM" id="SSF48366">
    <property type="entry name" value="Ras GEF"/>
    <property type="match status" value="1"/>
</dbReference>
<dbReference type="Proteomes" id="UP000193648">
    <property type="component" value="Unassembled WGS sequence"/>
</dbReference>
<dbReference type="InterPro" id="IPR036964">
    <property type="entry name" value="RASGEF_cat_dom_sf"/>
</dbReference>
<feature type="compositionally biased region" description="Pro residues" evidence="3">
    <location>
        <begin position="1"/>
        <end position="10"/>
    </location>
</feature>
<dbReference type="GO" id="GO:0005085">
    <property type="term" value="F:guanyl-nucleotide exchange factor activity"/>
    <property type="evidence" value="ECO:0007669"/>
    <property type="project" value="UniProtKB-KW"/>
</dbReference>
<keyword evidence="1 2" id="KW-0344">Guanine-nucleotide releasing factor</keyword>
<accession>A0A1Y2H1R0</accession>
<proteinExistence type="predicted"/>
<dbReference type="GeneID" id="33568150"/>
<dbReference type="PANTHER" id="PTHR23113">
    <property type="entry name" value="GUANINE NUCLEOTIDE EXCHANGE FACTOR"/>
    <property type="match status" value="1"/>
</dbReference>
<feature type="compositionally biased region" description="Low complexity" evidence="3">
    <location>
        <begin position="85"/>
        <end position="98"/>
    </location>
</feature>
<dbReference type="EMBL" id="MCFF01000003">
    <property type="protein sequence ID" value="ORZ27974.1"/>
    <property type="molecule type" value="Genomic_DNA"/>
</dbReference>
<keyword evidence="7" id="KW-1185">Reference proteome</keyword>
<dbReference type="Gene3D" id="1.10.840.10">
    <property type="entry name" value="Ras guanine-nucleotide exchange factors catalytic domain"/>
    <property type="match status" value="1"/>
</dbReference>
<dbReference type="InterPro" id="IPR008937">
    <property type="entry name" value="Ras-like_GEF"/>
</dbReference>
<dbReference type="PROSITE" id="PS50009">
    <property type="entry name" value="RASGEF_CAT"/>
    <property type="match status" value="1"/>
</dbReference>
<protein>
    <submittedName>
        <fullName evidence="6">Ras guanine nucleotide exchange factor domain-containing protein</fullName>
    </submittedName>
</protein>
<feature type="domain" description="Ras-GEF" evidence="5">
    <location>
        <begin position="133"/>
        <end position="405"/>
    </location>
</feature>
<name>A0A1Y2H1R0_9FUNG</name>